<keyword evidence="1" id="KW-0479">Metal-binding</keyword>
<evidence type="ECO:0000259" key="4">
    <source>
        <dbReference type="PROSITE" id="PS00498"/>
    </source>
</evidence>
<dbReference type="Proteomes" id="UP001303046">
    <property type="component" value="Unassembled WGS sequence"/>
</dbReference>
<keyword evidence="2" id="KW-0732">Signal</keyword>
<dbReference type="PANTHER" id="PTHR11474:SF122">
    <property type="entry name" value="TYROSINASE COPPER-BINDING DOMAIN-CONTAINING PROTEIN"/>
    <property type="match status" value="1"/>
</dbReference>
<sequence>MMKITYVVHIVVCLDTVFASIRPFTELIHVCHQLPVAGFLTSQQLDLICHHREQWMKDRDSLSSKSEVVQETTVDQLNYLRDLEDCTRRNCIEVARRRKKRQFTKSIRREIRMLSFDERERLWKAMNALKSTTIDNITVWDLHTLVHYPDSAPGAHWGPAFLPWHREFLRQFEVALQREDPTVSLPYWDSTLDQGLPEPSDSVMWSDELLGNGNGYVKTGPFKNWDTNVLMPLSQIPVKQLYRSTGGREQDRLMTPKDIDWVISRNNYSQLTFCHDKTFESMHGLSHVWVGGFMFVIRVSPNDPMFYLHHAFVDYLWEQFRKQKQTREERETQWATDTCNSLHGYDEQMKPFRLQNRDGLSNQYTDDWYEYEPVRHCTPEEPDCDSMYYWCDTKAWRCRSKVVLGGNCTGFEGTAICHNSVCHQNRCQLPPRVLQSMRHRKSVDFPAGENVWTKTLLLDQNGKGIRDDLAQVKTINVLTSEESIAYQEADPLYPEIDGIVYLSIPKPRAGLIQEVTFEALDGYGRYCQAHCYNATAERYQVCQPRLKIGVRAESSSGISYTHSLSSRRFLDVDLSVHPRQIMVSAPFIVFACSRKLMTSSMITSLAENTRPPQSREPYVWFRVTVRRHVSQNLQVEAASSTGSVWSSSVRKAASPFDPNLIFVQAPNPDVNGGGVKVTVTILEGGMRIKCAIKCTKKDGSLRICDGSVQLHSEPALSEEDVYTSDQGALNLLGWNMRGHPAQWRHKSNRYKTFVDSEENEGQCVFQKSHSSKKMPDYWKSILSLKISGDLSRKELSSKTFVKKVDDF</sequence>
<evidence type="ECO:0000313" key="6">
    <source>
        <dbReference type="Proteomes" id="UP001303046"/>
    </source>
</evidence>
<gene>
    <name evidence="5" type="primary">Necator_chrIV.g14166</name>
    <name evidence="5" type="ORF">RB195_000872</name>
</gene>
<protein>
    <recommendedName>
        <fullName evidence="3 4">Tyrosinase copper-binding domain-containing protein</fullName>
    </recommendedName>
</protein>
<dbReference type="Pfam" id="PF00264">
    <property type="entry name" value="Tyrosinase"/>
    <property type="match status" value="1"/>
</dbReference>
<organism evidence="5 6">
    <name type="scientific">Necator americanus</name>
    <name type="common">Human hookworm</name>
    <dbReference type="NCBI Taxonomy" id="51031"/>
    <lineage>
        <taxon>Eukaryota</taxon>
        <taxon>Metazoa</taxon>
        <taxon>Ecdysozoa</taxon>
        <taxon>Nematoda</taxon>
        <taxon>Chromadorea</taxon>
        <taxon>Rhabditida</taxon>
        <taxon>Rhabditina</taxon>
        <taxon>Rhabditomorpha</taxon>
        <taxon>Strongyloidea</taxon>
        <taxon>Ancylostomatidae</taxon>
        <taxon>Bunostominae</taxon>
        <taxon>Necator</taxon>
    </lineage>
</organism>
<dbReference type="InterPro" id="IPR008922">
    <property type="entry name" value="Di-copper_centre_dom_sf"/>
</dbReference>
<evidence type="ECO:0000256" key="2">
    <source>
        <dbReference type="SAM" id="SignalP"/>
    </source>
</evidence>
<comment type="caution">
    <text evidence="5">The sequence shown here is derived from an EMBL/GenBank/DDBJ whole genome shotgun (WGS) entry which is preliminary data.</text>
</comment>
<dbReference type="SUPFAM" id="SSF48056">
    <property type="entry name" value="Di-copper centre-containing domain"/>
    <property type="match status" value="1"/>
</dbReference>
<dbReference type="InterPro" id="IPR002227">
    <property type="entry name" value="Tyrosinase_Cu-bd"/>
</dbReference>
<feature type="domain" description="Tyrosinase copper-binding" evidence="4">
    <location>
        <begin position="303"/>
        <end position="314"/>
    </location>
</feature>
<evidence type="ECO:0000256" key="1">
    <source>
        <dbReference type="ARBA" id="ARBA00022723"/>
    </source>
</evidence>
<evidence type="ECO:0000313" key="5">
    <source>
        <dbReference type="EMBL" id="KAK6747927.1"/>
    </source>
</evidence>
<accession>A0ABR1DC84</accession>
<dbReference type="EMBL" id="JAVFWL010000004">
    <property type="protein sequence ID" value="KAK6747927.1"/>
    <property type="molecule type" value="Genomic_DNA"/>
</dbReference>
<dbReference type="InterPro" id="IPR050316">
    <property type="entry name" value="Tyrosinase/Hemocyanin"/>
</dbReference>
<feature type="chain" id="PRO_5047403358" description="Tyrosinase copper-binding domain-containing protein" evidence="2">
    <location>
        <begin position="20"/>
        <end position="807"/>
    </location>
</feature>
<feature type="signal peptide" evidence="2">
    <location>
        <begin position="1"/>
        <end position="19"/>
    </location>
</feature>
<feature type="domain" description="Tyrosinase copper-binding" evidence="3">
    <location>
        <begin position="156"/>
        <end position="173"/>
    </location>
</feature>
<dbReference type="PANTHER" id="PTHR11474">
    <property type="entry name" value="TYROSINASE FAMILY MEMBER"/>
    <property type="match status" value="1"/>
</dbReference>
<evidence type="ECO:0000259" key="3">
    <source>
        <dbReference type="PROSITE" id="PS00497"/>
    </source>
</evidence>
<dbReference type="PRINTS" id="PR00092">
    <property type="entry name" value="TYROSINASE"/>
</dbReference>
<proteinExistence type="predicted"/>
<reference evidence="5 6" key="1">
    <citation type="submission" date="2023-08" db="EMBL/GenBank/DDBJ databases">
        <title>A Necator americanus chromosomal reference genome.</title>
        <authorList>
            <person name="Ilik V."/>
            <person name="Petrzelkova K.J."/>
            <person name="Pardy F."/>
            <person name="Fuh T."/>
            <person name="Niatou-Singa F.S."/>
            <person name="Gouil Q."/>
            <person name="Baker L."/>
            <person name="Ritchie M.E."/>
            <person name="Jex A.R."/>
            <person name="Gazzola D."/>
            <person name="Li H."/>
            <person name="Toshio Fujiwara R."/>
            <person name="Zhan B."/>
            <person name="Aroian R.V."/>
            <person name="Pafco B."/>
            <person name="Schwarz E.M."/>
        </authorList>
    </citation>
    <scope>NUCLEOTIDE SEQUENCE [LARGE SCALE GENOMIC DNA]</scope>
    <source>
        <strain evidence="5 6">Aroian</strain>
        <tissue evidence="5">Whole animal</tissue>
    </source>
</reference>
<dbReference type="PROSITE" id="PS00497">
    <property type="entry name" value="TYROSINASE_1"/>
    <property type="match status" value="1"/>
</dbReference>
<dbReference type="PROSITE" id="PS00498">
    <property type="entry name" value="TYROSINASE_2"/>
    <property type="match status" value="1"/>
</dbReference>
<name>A0ABR1DC84_NECAM</name>
<keyword evidence="6" id="KW-1185">Reference proteome</keyword>
<dbReference type="Gene3D" id="1.10.1280.10">
    <property type="entry name" value="Di-copper center containing domain from catechol oxidase"/>
    <property type="match status" value="1"/>
</dbReference>